<evidence type="ECO:0000313" key="1">
    <source>
        <dbReference type="EMBL" id="MFM9332202.1"/>
    </source>
</evidence>
<proteinExistence type="predicted"/>
<comment type="caution">
    <text evidence="1">The sequence shown here is derived from an EMBL/GenBank/DDBJ whole genome shotgun (WGS) entry which is preliminary data.</text>
</comment>
<protein>
    <submittedName>
        <fullName evidence="1">MerR family transcriptional regulator</fullName>
    </submittedName>
</protein>
<sequence length="318" mass="37063">MDSFLKIREVSAKYDITSRTLRYYEDMGLISSVRSDEYAYRMYDEAAMKRLEQILILRKLNISIRDIQSIFSASGSSVVLEVLSKKVEHIDDEVALLHELKEIVLAFIHQIEQMDFSSDSDVRLIYDKAKDIESRLTHVDYIGKPSNMNRLLEVTELLEKKPDVRLVALPACRMVTSGVKTGENHERFEAMWTSLDDKRIDRFYPRDFMFHDQESGSPVWYYAIEDWVTEADTEGFAIIGFEGGLYATSIVHDFDVNEVMKVYNGIKEWLAQHDNLTYDERPGHPVMFHVTRPDTYGLLGYRQVEYFFPVKPIYCSLE</sequence>
<organism evidence="1 2">
    <name type="scientific">Paenibacillus mesotrionivorans</name>
    <dbReference type="NCBI Taxonomy" id="3160968"/>
    <lineage>
        <taxon>Bacteria</taxon>
        <taxon>Bacillati</taxon>
        <taxon>Bacillota</taxon>
        <taxon>Bacilli</taxon>
        <taxon>Bacillales</taxon>
        <taxon>Paenibacillaceae</taxon>
        <taxon>Paenibacillus</taxon>
    </lineage>
</organism>
<keyword evidence="2" id="KW-1185">Reference proteome</keyword>
<reference evidence="1" key="1">
    <citation type="submission" date="2024-12" db="EMBL/GenBank/DDBJ databases">
        <authorList>
            <person name="Wu N."/>
        </authorList>
    </citation>
    <scope>NUCLEOTIDE SEQUENCE</scope>
    <source>
        <strain evidence="1">P15</strain>
    </source>
</reference>
<evidence type="ECO:0000313" key="2">
    <source>
        <dbReference type="Proteomes" id="UP001631969"/>
    </source>
</evidence>
<accession>A0ACC7PCV9</accession>
<gene>
    <name evidence="1" type="ORF">ACI1P1_28295</name>
</gene>
<dbReference type="Proteomes" id="UP001631969">
    <property type="component" value="Unassembled WGS sequence"/>
</dbReference>
<dbReference type="EMBL" id="JBJURJ010000027">
    <property type="protein sequence ID" value="MFM9332202.1"/>
    <property type="molecule type" value="Genomic_DNA"/>
</dbReference>
<name>A0ACC7PCV9_9BACL</name>